<dbReference type="RefSeq" id="WP_022461482.1">
    <property type="nucleotide sequence ID" value="NZ_CYYV01000003.1"/>
</dbReference>
<evidence type="ECO:0000313" key="5">
    <source>
        <dbReference type="Proteomes" id="UP000095706"/>
    </source>
</evidence>
<dbReference type="AlphaFoldDB" id="A0A174M4P5"/>
<gene>
    <name evidence="1" type="ORF">ERS852406_00763</name>
    <name evidence="2" type="ORF">ERS852498_01670</name>
    <name evidence="4" type="ORF">G5B05_00315</name>
    <name evidence="3" type="ORF">JTJ23_15035</name>
</gene>
<evidence type="ECO:0000313" key="7">
    <source>
        <dbReference type="Proteomes" id="UP000768180"/>
    </source>
</evidence>
<dbReference type="OrthoDB" id="9796509at2"/>
<dbReference type="Pfam" id="PF06949">
    <property type="entry name" value="DUF1292"/>
    <property type="match status" value="1"/>
</dbReference>
<dbReference type="Proteomes" id="UP000768180">
    <property type="component" value="Unassembled WGS sequence"/>
</dbReference>
<dbReference type="EMBL" id="JAAITQ010000001">
    <property type="protein sequence ID" value="NSE14895.1"/>
    <property type="molecule type" value="Genomic_DNA"/>
</dbReference>
<evidence type="ECO:0000313" key="6">
    <source>
        <dbReference type="Proteomes" id="UP000095709"/>
    </source>
</evidence>
<dbReference type="EMBL" id="JAFHBD010000069">
    <property type="protein sequence ID" value="MBN2954865.1"/>
    <property type="molecule type" value="Genomic_DNA"/>
</dbReference>
<evidence type="ECO:0000313" key="4">
    <source>
        <dbReference type="EMBL" id="NSE14895.1"/>
    </source>
</evidence>
<dbReference type="Proteomes" id="UP000737612">
    <property type="component" value="Unassembled WGS sequence"/>
</dbReference>
<evidence type="ECO:0000313" key="2">
    <source>
        <dbReference type="EMBL" id="CUP29817.1"/>
    </source>
</evidence>
<sequence length="122" mass="13752">MSEELFNSASCSGDCTSCGSDCQDLDQPTVTLTLDDDTEVKCAVLTIFPAPNQKEYIALLPLDENGENEDGEVYLYRYYEENGQPNLDNIDSDEEYEIAADAFDELMDTEQFNEMEENSTEE</sequence>
<dbReference type="STRING" id="1150298.ERS852406_00763"/>
<reference evidence="5 6" key="1">
    <citation type="submission" date="2015-09" db="EMBL/GenBank/DDBJ databases">
        <authorList>
            <consortium name="Pathogen Informatics"/>
        </authorList>
    </citation>
    <scope>NUCLEOTIDE SEQUENCE [LARGE SCALE GENOMIC DNA]</scope>
    <source>
        <strain evidence="1 5">2789STDY5608849</strain>
        <strain evidence="2 6">2789STDY5834885</strain>
    </source>
</reference>
<protein>
    <submittedName>
        <fullName evidence="3">DUF1292 domain-containing protein</fullName>
    </submittedName>
    <submittedName>
        <fullName evidence="2">Uncharacterized protein conserved in bacteria</fullName>
    </submittedName>
</protein>
<dbReference type="Proteomes" id="UP000095709">
    <property type="component" value="Unassembled WGS sequence"/>
</dbReference>
<name>A0A174M4P5_9FIRM</name>
<reference evidence="4 7" key="2">
    <citation type="journal article" date="2020" name="Cell Host Microbe">
        <title>Functional and Genomic Variation between Human-Derived Isolates of Lachnospiraceae Reveals Inter- and Intra-Species Diversity.</title>
        <authorList>
            <person name="Sorbara M.T."/>
            <person name="Littmann E.R."/>
            <person name="Fontana E."/>
            <person name="Moody T.U."/>
            <person name="Kohout C.E."/>
            <person name="Gjonbalaj M."/>
            <person name="Eaton V."/>
            <person name="Seok R."/>
            <person name="Leiner I.M."/>
            <person name="Pamer E.G."/>
        </authorList>
    </citation>
    <scope>NUCLEOTIDE SEQUENCE [LARGE SCALE GENOMIC DNA]</scope>
    <source>
        <strain evidence="4 7">MSK.14.54</strain>
    </source>
</reference>
<dbReference type="EMBL" id="CYYV01000003">
    <property type="protein sequence ID" value="CUN82833.1"/>
    <property type="molecule type" value="Genomic_DNA"/>
</dbReference>
<evidence type="ECO:0000313" key="3">
    <source>
        <dbReference type="EMBL" id="MBN2954865.1"/>
    </source>
</evidence>
<accession>A0A174M4P5</accession>
<reference evidence="3" key="4">
    <citation type="submission" date="2021-02" db="EMBL/GenBank/DDBJ databases">
        <title>Metagenome-assembled genomes from human diarrheal sample B26.</title>
        <authorList>
            <person name="Ateba T.P."/>
            <person name="Alayande K.A."/>
            <person name="Mwanza M."/>
        </authorList>
    </citation>
    <scope>NUCLEOTIDE SEQUENCE</scope>
    <source>
        <strain evidence="3">06WH</strain>
    </source>
</reference>
<dbReference type="InterPro" id="IPR009711">
    <property type="entry name" value="UPF0473"/>
</dbReference>
<evidence type="ECO:0000313" key="1">
    <source>
        <dbReference type="EMBL" id="CUN82833.1"/>
    </source>
</evidence>
<dbReference type="Proteomes" id="UP000095706">
    <property type="component" value="Unassembled WGS sequence"/>
</dbReference>
<keyword evidence="7" id="KW-1185">Reference proteome</keyword>
<organism evidence="2 6">
    <name type="scientific">Fusicatenibacter saccharivorans</name>
    <dbReference type="NCBI Taxonomy" id="1150298"/>
    <lineage>
        <taxon>Bacteria</taxon>
        <taxon>Bacillati</taxon>
        <taxon>Bacillota</taxon>
        <taxon>Clostridia</taxon>
        <taxon>Lachnospirales</taxon>
        <taxon>Lachnospiraceae</taxon>
        <taxon>Fusicatenibacter</taxon>
    </lineage>
</organism>
<dbReference type="EMBL" id="CZAL01000008">
    <property type="protein sequence ID" value="CUP29817.1"/>
    <property type="molecule type" value="Genomic_DNA"/>
</dbReference>
<reference evidence="4" key="3">
    <citation type="submission" date="2020-02" db="EMBL/GenBank/DDBJ databases">
        <authorList>
            <person name="Littmann E."/>
            <person name="Sorbara M."/>
        </authorList>
    </citation>
    <scope>NUCLEOTIDE SEQUENCE</scope>
    <source>
        <strain evidence="4">MSK.14.54</strain>
    </source>
</reference>
<proteinExistence type="predicted"/>